<keyword evidence="4" id="KW-1185">Reference proteome</keyword>
<proteinExistence type="predicted"/>
<evidence type="ECO:0000256" key="1">
    <source>
        <dbReference type="SAM" id="Coils"/>
    </source>
</evidence>
<dbReference type="HOGENOM" id="CLU_1414158_0_0_5"/>
<accession>S3HKT8</accession>
<dbReference type="RefSeq" id="WP_016553932.1">
    <property type="nucleotide sequence ID" value="NZ_AEYE02000011.1"/>
</dbReference>
<dbReference type="Proteomes" id="UP000014411">
    <property type="component" value="Unassembled WGS sequence"/>
</dbReference>
<keyword evidence="2" id="KW-0812">Transmembrane</keyword>
<keyword evidence="2" id="KW-0472">Membrane</keyword>
<sequence length="192" mass="22764">MDTLWSLFAVYWGDLVVYVKALLSLGALGLLWEGFNWLRERRKEAREAAEAAEQARIDAYNDGYRSINDKYFSLLTTLLQYPELGVMPWMDTPDKMSSADRARRMLFYDMLTSIFENAWVNRARTTEIADFQWPGWERFIIAMLRWPSYREYIETDPTSEEFGGYDRRFENYLDELMAKYQVVPVKTAPEIR</sequence>
<keyword evidence="2" id="KW-1133">Transmembrane helix</keyword>
<dbReference type="EMBL" id="AEYE02000011">
    <property type="protein sequence ID" value="EPE98645.1"/>
    <property type="molecule type" value="Genomic_DNA"/>
</dbReference>
<feature type="coiled-coil region" evidence="1">
    <location>
        <begin position="35"/>
        <end position="62"/>
    </location>
</feature>
<evidence type="ECO:0008006" key="5">
    <source>
        <dbReference type="Google" id="ProtNLM"/>
    </source>
</evidence>
<feature type="transmembrane region" description="Helical" evidence="2">
    <location>
        <begin position="15"/>
        <end position="38"/>
    </location>
</feature>
<dbReference type="eggNOG" id="ENOG50312JC">
    <property type="taxonomic scope" value="Bacteria"/>
</dbReference>
<evidence type="ECO:0000313" key="3">
    <source>
        <dbReference type="EMBL" id="EPE98645.1"/>
    </source>
</evidence>
<keyword evidence="1" id="KW-0175">Coiled coil</keyword>
<organism evidence="3 4">
    <name type="scientific">Rhizobium grahamii CCGE 502</name>
    <dbReference type="NCBI Taxonomy" id="990285"/>
    <lineage>
        <taxon>Bacteria</taxon>
        <taxon>Pseudomonadati</taxon>
        <taxon>Pseudomonadota</taxon>
        <taxon>Alphaproteobacteria</taxon>
        <taxon>Hyphomicrobiales</taxon>
        <taxon>Rhizobiaceae</taxon>
        <taxon>Rhizobium/Agrobacterium group</taxon>
        <taxon>Rhizobium</taxon>
    </lineage>
</organism>
<comment type="caution">
    <text evidence="3">The sequence shown here is derived from an EMBL/GenBank/DDBJ whole genome shotgun (WGS) entry which is preliminary data.</text>
</comment>
<evidence type="ECO:0000256" key="2">
    <source>
        <dbReference type="SAM" id="Phobius"/>
    </source>
</evidence>
<reference evidence="3 4" key="1">
    <citation type="journal article" date="2012" name="J. Bacteriol.">
        <title>Genome sequence of Rhizobium grahamii CCGE502, a broad-host-range symbiont with low nodulation competitiveness in Phaseolus vulgaris.</title>
        <authorList>
            <person name="Althabegoiti M.J."/>
            <person name="Lozano L."/>
            <person name="Torres-Tejerizo G."/>
            <person name="Ormeno-Orrillo E."/>
            <person name="Rogel M.A."/>
            <person name="Gonzalez V."/>
            <person name="Martinez-Romero E."/>
        </authorList>
    </citation>
    <scope>NUCLEOTIDE SEQUENCE [LARGE SCALE GENOMIC DNA]</scope>
    <source>
        <strain evidence="3 4">CCGE 502</strain>
    </source>
</reference>
<evidence type="ECO:0000313" key="4">
    <source>
        <dbReference type="Proteomes" id="UP000014411"/>
    </source>
</evidence>
<name>S3HKT8_9HYPH</name>
<dbReference type="AlphaFoldDB" id="S3HKT8"/>
<gene>
    <name evidence="3" type="ORF">RGCCGE502_09470</name>
</gene>
<protein>
    <recommendedName>
        <fullName evidence="5">DUF4760 domain-containing protein</fullName>
    </recommendedName>
</protein>